<feature type="domain" description="Phasin" evidence="1">
    <location>
        <begin position="8"/>
        <end position="104"/>
    </location>
</feature>
<reference evidence="3 5" key="3">
    <citation type="submission" date="2018-09" db="EMBL/GenBank/DDBJ databases">
        <title>Metagenome Assembled Genomes from an Advanced Water Purification Facility.</title>
        <authorList>
            <person name="Stamps B.W."/>
            <person name="Spear J.R."/>
        </authorList>
    </citation>
    <scope>NUCLEOTIDE SEQUENCE [LARGE SCALE GENOMIC DNA]</scope>
    <source>
        <strain evidence="3">Bin_27_1</strain>
    </source>
</reference>
<protein>
    <submittedName>
        <fullName evidence="2">Phasin family protein</fullName>
    </submittedName>
</protein>
<dbReference type="Pfam" id="PF09361">
    <property type="entry name" value="Phasin_2"/>
    <property type="match status" value="1"/>
</dbReference>
<reference evidence="2 4" key="2">
    <citation type="journal article" date="2012" name="Stand. Genomic Sci.">
        <title>Complete genome sequence of Thauera aminoaromatica strain MZ1T.</title>
        <authorList>
            <person name="Jiang K."/>
            <person name="Sanseverino J."/>
            <person name="Chauhan A."/>
            <person name="Lucas S."/>
            <person name="Copeland A."/>
            <person name="Lapidus A."/>
            <person name="Del Rio T.G."/>
            <person name="Dalin E."/>
            <person name="Tice H."/>
            <person name="Bruce D."/>
            <person name="Goodwin L."/>
            <person name="Pitluck S."/>
            <person name="Sims D."/>
            <person name="Brettin T."/>
            <person name="Detter J.C."/>
            <person name="Han C."/>
            <person name="Chang Y.J."/>
            <person name="Larimer F."/>
            <person name="Land M."/>
            <person name="Hauser L."/>
            <person name="Kyrpides N.C."/>
            <person name="Mikhailova N."/>
            <person name="Moser S."/>
            <person name="Jegier P."/>
            <person name="Close D."/>
            <person name="Debruyn J.M."/>
            <person name="Wang Y."/>
            <person name="Layton A.C."/>
            <person name="Allen M.S."/>
            <person name="Sayler G.S."/>
        </authorList>
    </citation>
    <scope>NUCLEOTIDE SEQUENCE [LARGE SCALE GENOMIC DNA]</scope>
    <source>
        <strain evidence="2 4">MZ1T</strain>
    </source>
</reference>
<dbReference type="Proteomes" id="UP000321192">
    <property type="component" value="Unassembled WGS sequence"/>
</dbReference>
<proteinExistence type="predicted"/>
<evidence type="ECO:0000259" key="1">
    <source>
        <dbReference type="Pfam" id="PF09361"/>
    </source>
</evidence>
<accession>C4ZNU6</accession>
<reference evidence="4" key="1">
    <citation type="submission" date="2009-05" db="EMBL/GenBank/DDBJ databases">
        <title>Complete sequence of chromosome of Thauera sp. MZ1T.</title>
        <authorList>
            <consortium name="US DOE Joint Genome Institute"/>
            <person name="Lucas S."/>
            <person name="Copeland A."/>
            <person name="Lapidus A."/>
            <person name="Glavina del Rio T."/>
            <person name="Dalin E."/>
            <person name="Tice H."/>
            <person name="Bruce D."/>
            <person name="Goodwin L."/>
            <person name="Pitluck S."/>
            <person name="Sims D."/>
            <person name="Brettin T."/>
            <person name="Detter J.C."/>
            <person name="Han C."/>
            <person name="Larimer F."/>
            <person name="Land M."/>
            <person name="Hauser L."/>
            <person name="Kyrpides N."/>
            <person name="Mikhailova N."/>
            <person name="Sayler G.S."/>
        </authorList>
    </citation>
    <scope>NUCLEOTIDE SEQUENCE [LARGE SCALE GENOMIC DNA]</scope>
    <source>
        <strain evidence="4">MZ1T</strain>
    </source>
</reference>
<dbReference type="AlphaFoldDB" id="C4ZNU6"/>
<dbReference type="EMBL" id="SSFD01000294">
    <property type="protein sequence ID" value="TXH80938.1"/>
    <property type="molecule type" value="Genomic_DNA"/>
</dbReference>
<gene>
    <name evidence="2" type="ordered locus">Tmz1t_1953</name>
    <name evidence="3" type="ORF">E6Q80_17940</name>
</gene>
<accession>A0A5C7SAL9</accession>
<sequence>MNTHPAFQQFAHSTRNGFEQFQAYALIALDASEKLCALNFGAARALCEAASAAPIAQPGSDLEAGFAKQRETQGQVLEQLGNYLQQVNEVVSGAQNELLELGSRHFEDFQASMQSMLEQARKLGGVEVVQSEAAEEPRSRAIRKAA</sequence>
<dbReference type="InterPro" id="IPR018968">
    <property type="entry name" value="Phasin"/>
</dbReference>
<dbReference type="eggNOG" id="ENOG502ZRR1">
    <property type="taxonomic scope" value="Bacteria"/>
</dbReference>
<evidence type="ECO:0000313" key="5">
    <source>
        <dbReference type="Proteomes" id="UP000321192"/>
    </source>
</evidence>
<keyword evidence="4" id="KW-1185">Reference proteome</keyword>
<name>C4ZNU6_THASP</name>
<evidence type="ECO:0000313" key="2">
    <source>
        <dbReference type="EMBL" id="ACK54704.1"/>
    </source>
</evidence>
<dbReference type="HOGENOM" id="CLU_1776565_0_0_4"/>
<evidence type="ECO:0000313" key="4">
    <source>
        <dbReference type="Proteomes" id="UP000002186"/>
    </source>
</evidence>
<dbReference type="EMBL" id="CP001281">
    <property type="protein sequence ID" value="ACK54704.1"/>
    <property type="molecule type" value="Genomic_DNA"/>
</dbReference>
<dbReference type="RefSeq" id="WP_012585273.1">
    <property type="nucleotide sequence ID" value="NC_011662.2"/>
</dbReference>
<dbReference type="Proteomes" id="UP000002186">
    <property type="component" value="Chromosome"/>
</dbReference>
<dbReference type="STRING" id="85643.Tmz1t_1953"/>
<dbReference type="KEGG" id="tmz:Tmz1t_1953"/>
<organism evidence="2 4">
    <name type="scientific">Thauera aminoaromatica</name>
    <dbReference type="NCBI Taxonomy" id="164330"/>
    <lineage>
        <taxon>Bacteria</taxon>
        <taxon>Pseudomonadati</taxon>
        <taxon>Pseudomonadota</taxon>
        <taxon>Betaproteobacteria</taxon>
        <taxon>Rhodocyclales</taxon>
        <taxon>Zoogloeaceae</taxon>
        <taxon>Thauera</taxon>
    </lineage>
</organism>
<dbReference type="OrthoDB" id="8527837at2"/>
<evidence type="ECO:0000313" key="3">
    <source>
        <dbReference type="EMBL" id="TXH80938.1"/>
    </source>
</evidence>